<gene>
    <name evidence="2" type="primary">AVEN_4318_1</name>
    <name evidence="2" type="ORF">CEXT_331621</name>
</gene>
<dbReference type="AlphaFoldDB" id="A0AAV4NBF1"/>
<proteinExistence type="predicted"/>
<evidence type="ECO:0000256" key="1">
    <source>
        <dbReference type="SAM" id="MobiDB-lite"/>
    </source>
</evidence>
<evidence type="ECO:0000313" key="2">
    <source>
        <dbReference type="EMBL" id="GIX82037.1"/>
    </source>
</evidence>
<protein>
    <submittedName>
        <fullName evidence="2">Uncharacterized protein</fullName>
    </submittedName>
</protein>
<sequence length="135" mass="15527">MYRASGYRTKSLNKKLSLANNKLLILRTQTQDHAKVIEYMISHQNLMKLMMDPDTLVLDENVPRDPDCKEKATSIADMLDKNNDDLIKTEAICTENKRDLEILKNPPTPGNVAAKEKKKPPKENRSDRSRFESRV</sequence>
<name>A0AAV4NBF1_CAEEX</name>
<keyword evidence="3" id="KW-1185">Reference proteome</keyword>
<evidence type="ECO:0000313" key="3">
    <source>
        <dbReference type="Proteomes" id="UP001054945"/>
    </source>
</evidence>
<dbReference type="EMBL" id="BPLR01003196">
    <property type="protein sequence ID" value="GIX82037.1"/>
    <property type="molecule type" value="Genomic_DNA"/>
</dbReference>
<feature type="compositionally biased region" description="Basic and acidic residues" evidence="1">
    <location>
        <begin position="121"/>
        <end position="135"/>
    </location>
</feature>
<reference evidence="2 3" key="1">
    <citation type="submission" date="2021-06" db="EMBL/GenBank/DDBJ databases">
        <title>Caerostris extrusa draft genome.</title>
        <authorList>
            <person name="Kono N."/>
            <person name="Arakawa K."/>
        </authorList>
    </citation>
    <scope>NUCLEOTIDE SEQUENCE [LARGE SCALE GENOMIC DNA]</scope>
</reference>
<organism evidence="2 3">
    <name type="scientific">Caerostris extrusa</name>
    <name type="common">Bark spider</name>
    <name type="synonym">Caerostris bankana</name>
    <dbReference type="NCBI Taxonomy" id="172846"/>
    <lineage>
        <taxon>Eukaryota</taxon>
        <taxon>Metazoa</taxon>
        <taxon>Ecdysozoa</taxon>
        <taxon>Arthropoda</taxon>
        <taxon>Chelicerata</taxon>
        <taxon>Arachnida</taxon>
        <taxon>Araneae</taxon>
        <taxon>Araneomorphae</taxon>
        <taxon>Entelegynae</taxon>
        <taxon>Araneoidea</taxon>
        <taxon>Araneidae</taxon>
        <taxon>Caerostris</taxon>
    </lineage>
</organism>
<dbReference type="Proteomes" id="UP001054945">
    <property type="component" value="Unassembled WGS sequence"/>
</dbReference>
<accession>A0AAV4NBF1</accession>
<feature type="region of interest" description="Disordered" evidence="1">
    <location>
        <begin position="101"/>
        <end position="135"/>
    </location>
</feature>
<comment type="caution">
    <text evidence="2">The sequence shown here is derived from an EMBL/GenBank/DDBJ whole genome shotgun (WGS) entry which is preliminary data.</text>
</comment>